<dbReference type="InterPro" id="IPR036249">
    <property type="entry name" value="Thioredoxin-like_sf"/>
</dbReference>
<comment type="catalytic activity">
    <reaction evidence="1">
        <text>2 glutathione + H2O2 = glutathione disulfide + 2 H2O</text>
        <dbReference type="Rhea" id="RHEA:16833"/>
        <dbReference type="ChEBI" id="CHEBI:15377"/>
        <dbReference type="ChEBI" id="CHEBI:16240"/>
        <dbReference type="ChEBI" id="CHEBI:57925"/>
        <dbReference type="ChEBI" id="CHEBI:58297"/>
        <dbReference type="EC" id="1.11.1.9"/>
    </reaction>
</comment>
<keyword evidence="5 6" id="KW-0560">Oxidoreductase</keyword>
<dbReference type="InterPro" id="IPR000889">
    <property type="entry name" value="Glutathione_peroxidase"/>
</dbReference>
<feature type="compositionally biased region" description="Acidic residues" evidence="7">
    <location>
        <begin position="213"/>
        <end position="233"/>
    </location>
</feature>
<dbReference type="GO" id="GO:0004602">
    <property type="term" value="F:glutathione peroxidase activity"/>
    <property type="evidence" value="ECO:0007669"/>
    <property type="project" value="UniProtKB-EC"/>
</dbReference>
<dbReference type="Gene3D" id="3.40.30.10">
    <property type="entry name" value="Glutaredoxin"/>
    <property type="match status" value="1"/>
</dbReference>
<evidence type="ECO:0000256" key="8">
    <source>
        <dbReference type="SAM" id="SignalP"/>
    </source>
</evidence>
<name>A0A7R8ZJV0_9CRUS</name>
<proteinExistence type="inferred from homology"/>
<evidence type="ECO:0000256" key="5">
    <source>
        <dbReference type="ARBA" id="ARBA00023002"/>
    </source>
</evidence>
<dbReference type="OrthoDB" id="446890at2759"/>
<evidence type="ECO:0000256" key="6">
    <source>
        <dbReference type="RuleBase" id="RU000499"/>
    </source>
</evidence>
<dbReference type="GO" id="GO:0005783">
    <property type="term" value="C:endoplasmic reticulum"/>
    <property type="evidence" value="ECO:0007669"/>
    <property type="project" value="UniProtKB-ARBA"/>
</dbReference>
<comment type="similarity">
    <text evidence="2 6">Belongs to the glutathione peroxidase family.</text>
</comment>
<accession>A0A7R8ZJV0</accession>
<dbReference type="PRINTS" id="PR01011">
    <property type="entry name" value="GLUTPROXDASE"/>
</dbReference>
<dbReference type="PANTHER" id="PTHR11592">
    <property type="entry name" value="GLUTATHIONE PEROXIDASE"/>
    <property type="match status" value="1"/>
</dbReference>
<dbReference type="GO" id="GO:0006979">
    <property type="term" value="P:response to oxidative stress"/>
    <property type="evidence" value="ECO:0007669"/>
    <property type="project" value="InterPro"/>
</dbReference>
<feature type="signal peptide" evidence="8">
    <location>
        <begin position="1"/>
        <end position="18"/>
    </location>
</feature>
<sequence length="233" mass="26125">MDLVIVVLLLSSCVGSLGVNESPEKRDFYSYEVEDITEENTSLEKYRGKVSLVVNVASQCGFTDSHYAALTKLQDIYGYTGFNVLAFPSNDFSEQEPGTNEEIYQFATETYAVEFPIFAKISVSGPDAHPAWKNLAIQSGKPPEWNFYKYLVDHNGKVLNVWGPRTSVEQTVEHIEKAIEKAKQAALSAEKGEKQQTVKKQSSSTEKLKGEVESEETYSAEEVEEDEVERDEL</sequence>
<dbReference type="CDD" id="cd00340">
    <property type="entry name" value="GSH_Peroxidase"/>
    <property type="match status" value="1"/>
</dbReference>
<evidence type="ECO:0000256" key="7">
    <source>
        <dbReference type="SAM" id="MobiDB-lite"/>
    </source>
</evidence>
<evidence type="ECO:0000256" key="1">
    <source>
        <dbReference type="ARBA" id="ARBA00000217"/>
    </source>
</evidence>
<keyword evidence="4 6" id="KW-0575">Peroxidase</keyword>
<evidence type="ECO:0000313" key="9">
    <source>
        <dbReference type="EMBL" id="CAD7222102.1"/>
    </source>
</evidence>
<organism evidence="9">
    <name type="scientific">Cyprideis torosa</name>
    <dbReference type="NCBI Taxonomy" id="163714"/>
    <lineage>
        <taxon>Eukaryota</taxon>
        <taxon>Metazoa</taxon>
        <taxon>Ecdysozoa</taxon>
        <taxon>Arthropoda</taxon>
        <taxon>Crustacea</taxon>
        <taxon>Oligostraca</taxon>
        <taxon>Ostracoda</taxon>
        <taxon>Podocopa</taxon>
        <taxon>Podocopida</taxon>
        <taxon>Cytherocopina</taxon>
        <taxon>Cytheroidea</taxon>
        <taxon>Cytherideidae</taxon>
        <taxon>Cyprideis</taxon>
    </lineage>
</organism>
<feature type="chain" id="PRO_5043904881" description="Glutathione peroxidase" evidence="8">
    <location>
        <begin position="19"/>
        <end position="233"/>
    </location>
</feature>
<dbReference type="PROSITE" id="PS51355">
    <property type="entry name" value="GLUTATHIONE_PEROXID_3"/>
    <property type="match status" value="1"/>
</dbReference>
<dbReference type="PANTHER" id="PTHR11592:SF78">
    <property type="entry name" value="GLUTATHIONE PEROXIDASE"/>
    <property type="match status" value="1"/>
</dbReference>
<dbReference type="GO" id="GO:0033554">
    <property type="term" value="P:cellular response to stress"/>
    <property type="evidence" value="ECO:0007669"/>
    <property type="project" value="UniProtKB-ARBA"/>
</dbReference>
<dbReference type="Pfam" id="PF00255">
    <property type="entry name" value="GSHPx"/>
    <property type="match status" value="1"/>
</dbReference>
<protein>
    <recommendedName>
        <fullName evidence="3 6">Glutathione peroxidase</fullName>
    </recommendedName>
</protein>
<gene>
    <name evidence="9" type="ORF">CTOB1V02_LOCUS119</name>
</gene>
<dbReference type="EMBL" id="OB660027">
    <property type="protein sequence ID" value="CAD7222102.1"/>
    <property type="molecule type" value="Genomic_DNA"/>
</dbReference>
<keyword evidence="8" id="KW-0732">Signal</keyword>
<feature type="region of interest" description="Disordered" evidence="7">
    <location>
        <begin position="186"/>
        <end position="233"/>
    </location>
</feature>
<dbReference type="SUPFAM" id="SSF52833">
    <property type="entry name" value="Thioredoxin-like"/>
    <property type="match status" value="1"/>
</dbReference>
<reference evidence="9" key="1">
    <citation type="submission" date="2020-11" db="EMBL/GenBank/DDBJ databases">
        <authorList>
            <person name="Tran Van P."/>
        </authorList>
    </citation>
    <scope>NUCLEOTIDE SEQUENCE</scope>
</reference>
<evidence type="ECO:0000256" key="2">
    <source>
        <dbReference type="ARBA" id="ARBA00006926"/>
    </source>
</evidence>
<dbReference type="InterPro" id="IPR029759">
    <property type="entry name" value="GPX_AS"/>
</dbReference>
<dbReference type="FunFam" id="3.40.30.10:FF:000049">
    <property type="entry name" value="Glutathione peroxidase"/>
    <property type="match status" value="1"/>
</dbReference>
<dbReference type="AlphaFoldDB" id="A0A7R8ZJV0"/>
<evidence type="ECO:0000256" key="3">
    <source>
        <dbReference type="ARBA" id="ARBA00012310"/>
    </source>
</evidence>
<evidence type="ECO:0000256" key="4">
    <source>
        <dbReference type="ARBA" id="ARBA00022559"/>
    </source>
</evidence>
<dbReference type="GO" id="GO:0070013">
    <property type="term" value="C:intracellular organelle lumen"/>
    <property type="evidence" value="ECO:0007669"/>
    <property type="project" value="UniProtKB-ARBA"/>
</dbReference>
<dbReference type="PROSITE" id="PS00460">
    <property type="entry name" value="GLUTATHIONE_PEROXID_1"/>
    <property type="match status" value="1"/>
</dbReference>